<name>A0A2M7H2V5_9BACT</name>
<organism evidence="2 3">
    <name type="scientific">Candidatus Kerfeldbacteria bacterium CG15_BIG_FIL_POST_REV_8_21_14_020_45_12</name>
    <dbReference type="NCBI Taxonomy" id="2014247"/>
    <lineage>
        <taxon>Bacteria</taxon>
        <taxon>Candidatus Kerfeldiibacteriota</taxon>
    </lineage>
</organism>
<dbReference type="Proteomes" id="UP000230292">
    <property type="component" value="Unassembled WGS sequence"/>
</dbReference>
<feature type="region of interest" description="Disordered" evidence="1">
    <location>
        <begin position="52"/>
        <end position="71"/>
    </location>
</feature>
<evidence type="ECO:0000313" key="2">
    <source>
        <dbReference type="EMBL" id="PIW36577.1"/>
    </source>
</evidence>
<comment type="caution">
    <text evidence="2">The sequence shown here is derived from an EMBL/GenBank/DDBJ whole genome shotgun (WGS) entry which is preliminary data.</text>
</comment>
<feature type="non-terminal residue" evidence="2">
    <location>
        <position position="1"/>
    </location>
</feature>
<evidence type="ECO:0000256" key="1">
    <source>
        <dbReference type="SAM" id="MobiDB-lite"/>
    </source>
</evidence>
<sequence>NDIETNALLDLRRYMSEEEAAALAPALQEVMHGVDAMPANVAAFYESLVDDIQDDDPMPSDPGEKKRWYAR</sequence>
<gene>
    <name evidence="2" type="ORF">COW24_04430</name>
</gene>
<proteinExistence type="predicted"/>
<feature type="compositionally biased region" description="Basic and acidic residues" evidence="1">
    <location>
        <begin position="62"/>
        <end position="71"/>
    </location>
</feature>
<reference evidence="2 3" key="1">
    <citation type="submission" date="2017-09" db="EMBL/GenBank/DDBJ databases">
        <title>Depth-based differentiation of microbial function through sediment-hosted aquifers and enrichment of novel symbionts in the deep terrestrial subsurface.</title>
        <authorList>
            <person name="Probst A.J."/>
            <person name="Ladd B."/>
            <person name="Jarett J.K."/>
            <person name="Geller-Mcgrath D.E."/>
            <person name="Sieber C.M."/>
            <person name="Emerson J.B."/>
            <person name="Anantharaman K."/>
            <person name="Thomas B.C."/>
            <person name="Malmstrom R."/>
            <person name="Stieglmeier M."/>
            <person name="Klingl A."/>
            <person name="Woyke T."/>
            <person name="Ryan C.M."/>
            <person name="Banfield J.F."/>
        </authorList>
    </citation>
    <scope>NUCLEOTIDE SEQUENCE [LARGE SCALE GENOMIC DNA]</scope>
    <source>
        <strain evidence="2">CG15_BIG_FIL_POST_REV_8_21_14_020_45_12</strain>
    </source>
</reference>
<dbReference type="EMBL" id="PFGC01000046">
    <property type="protein sequence ID" value="PIW36577.1"/>
    <property type="molecule type" value="Genomic_DNA"/>
</dbReference>
<dbReference type="AlphaFoldDB" id="A0A2M7H2V5"/>
<protein>
    <submittedName>
        <fullName evidence="2">Uncharacterized protein</fullName>
    </submittedName>
</protein>
<accession>A0A2M7H2V5</accession>
<evidence type="ECO:0000313" key="3">
    <source>
        <dbReference type="Proteomes" id="UP000230292"/>
    </source>
</evidence>